<keyword evidence="2" id="KW-1185">Reference proteome</keyword>
<evidence type="ECO:0000313" key="2">
    <source>
        <dbReference type="Proteomes" id="UP000265000"/>
    </source>
</evidence>
<evidence type="ECO:0000313" key="1">
    <source>
        <dbReference type="Ensembl" id="ENSFHEP00000012104.1"/>
    </source>
</evidence>
<dbReference type="GeneTree" id="ENSGT01060000251156"/>
<sequence length="98" mass="11363">LAERTGKIIKALMEKAHTYISLLEYRNMSADGLKSLTQLLISRRLHSILPSTSKRLKPEVVHQSAIRNQRHLCQKRQKPYFDRIALTLPALWTSNIKK</sequence>
<dbReference type="Proteomes" id="UP000265000">
    <property type="component" value="Unplaced"/>
</dbReference>
<name>A0A3Q2PHF9_FUNHE</name>
<reference evidence="1" key="1">
    <citation type="submission" date="2025-08" db="UniProtKB">
        <authorList>
            <consortium name="Ensembl"/>
        </authorList>
    </citation>
    <scope>IDENTIFICATION</scope>
</reference>
<dbReference type="STRING" id="8078.ENSFHEP00000012104"/>
<organism evidence="1 2">
    <name type="scientific">Fundulus heteroclitus</name>
    <name type="common">Killifish</name>
    <name type="synonym">Mummichog</name>
    <dbReference type="NCBI Taxonomy" id="8078"/>
    <lineage>
        <taxon>Eukaryota</taxon>
        <taxon>Metazoa</taxon>
        <taxon>Chordata</taxon>
        <taxon>Craniata</taxon>
        <taxon>Vertebrata</taxon>
        <taxon>Euteleostomi</taxon>
        <taxon>Actinopterygii</taxon>
        <taxon>Neopterygii</taxon>
        <taxon>Teleostei</taxon>
        <taxon>Neoteleostei</taxon>
        <taxon>Acanthomorphata</taxon>
        <taxon>Ovalentaria</taxon>
        <taxon>Atherinomorphae</taxon>
        <taxon>Cyprinodontiformes</taxon>
        <taxon>Fundulidae</taxon>
        <taxon>Fundulus</taxon>
    </lineage>
</organism>
<proteinExistence type="predicted"/>
<reference evidence="1" key="2">
    <citation type="submission" date="2025-09" db="UniProtKB">
        <authorList>
            <consortium name="Ensembl"/>
        </authorList>
    </citation>
    <scope>IDENTIFICATION</scope>
</reference>
<accession>A0A3Q2PHF9</accession>
<dbReference type="Ensembl" id="ENSFHET00000019289.1">
    <property type="protein sequence ID" value="ENSFHEP00000012104.1"/>
    <property type="gene ID" value="ENSFHEG00000013568.1"/>
</dbReference>
<dbReference type="AlphaFoldDB" id="A0A3Q2PHF9"/>
<protein>
    <submittedName>
        <fullName evidence="1">Uncharacterized protein</fullName>
    </submittedName>
</protein>